<comment type="similarity">
    <text evidence="1">Belongs to the short-chain dehydrogenases/reductases (SDR) family.</text>
</comment>
<dbReference type="OrthoDB" id="4215944at2759"/>
<dbReference type="AlphaFoldDB" id="A0A0U1M8B6"/>
<evidence type="ECO:0000313" key="4">
    <source>
        <dbReference type="Proteomes" id="UP000054383"/>
    </source>
</evidence>
<dbReference type="GO" id="GO:0016491">
    <property type="term" value="F:oxidoreductase activity"/>
    <property type="evidence" value="ECO:0007669"/>
    <property type="project" value="UniProtKB-KW"/>
</dbReference>
<proteinExistence type="inferred from homology"/>
<dbReference type="Gene3D" id="3.40.50.720">
    <property type="entry name" value="NAD(P)-binding Rossmann-like Domain"/>
    <property type="match status" value="1"/>
</dbReference>
<evidence type="ECO:0000256" key="2">
    <source>
        <dbReference type="ARBA" id="ARBA00023002"/>
    </source>
</evidence>
<dbReference type="STRING" id="28573.A0A0U1M8B6"/>
<evidence type="ECO:0000256" key="1">
    <source>
        <dbReference type="ARBA" id="ARBA00006484"/>
    </source>
</evidence>
<sequence>MPSFGNFLHAQLIAKIPVPTSSFASKTVIITGSNTGLDKEAARHVARLGASKLIIACRNTSKGSNAKLEIESAVQCKPDVIEVWELDIESPASVQKFFERANTLPRLDVLINNAGIQTVDYQVVYGTERALAVNNLGTFLLAL</sequence>
<keyword evidence="2" id="KW-0560">Oxidoreductase</keyword>
<dbReference type="InterPro" id="IPR002347">
    <property type="entry name" value="SDR_fam"/>
</dbReference>
<dbReference type="InterPro" id="IPR036291">
    <property type="entry name" value="NAD(P)-bd_dom_sf"/>
</dbReference>
<keyword evidence="4" id="KW-1185">Reference proteome</keyword>
<dbReference type="PANTHER" id="PTHR43157">
    <property type="entry name" value="PHOSPHATIDYLINOSITOL-GLYCAN BIOSYNTHESIS CLASS F PROTEIN-RELATED"/>
    <property type="match status" value="1"/>
</dbReference>
<dbReference type="Pfam" id="PF00106">
    <property type="entry name" value="adh_short"/>
    <property type="match status" value="1"/>
</dbReference>
<evidence type="ECO:0000313" key="3">
    <source>
        <dbReference type="EMBL" id="CRG91827.1"/>
    </source>
</evidence>
<name>A0A0U1M8B6_TALIS</name>
<protein>
    <submittedName>
        <fullName evidence="3">Uncharacterized protein</fullName>
    </submittedName>
</protein>
<dbReference type="EMBL" id="CVMT01000010">
    <property type="protein sequence ID" value="CRG91827.1"/>
    <property type="molecule type" value="Genomic_DNA"/>
</dbReference>
<accession>A0A0U1M8B6</accession>
<dbReference type="OMA" id="NCARLIL"/>
<gene>
    <name evidence="3" type="ORF">PISL3812_08881</name>
</gene>
<reference evidence="3 4" key="1">
    <citation type="submission" date="2015-04" db="EMBL/GenBank/DDBJ databases">
        <authorList>
            <person name="Syromyatnikov M.Y."/>
            <person name="Popov V.N."/>
        </authorList>
    </citation>
    <scope>NUCLEOTIDE SEQUENCE [LARGE SCALE GENOMIC DNA]</scope>
    <source>
        <strain evidence="3">WF-38-12</strain>
    </source>
</reference>
<organism evidence="3 4">
    <name type="scientific">Talaromyces islandicus</name>
    <name type="common">Penicillium islandicum</name>
    <dbReference type="NCBI Taxonomy" id="28573"/>
    <lineage>
        <taxon>Eukaryota</taxon>
        <taxon>Fungi</taxon>
        <taxon>Dikarya</taxon>
        <taxon>Ascomycota</taxon>
        <taxon>Pezizomycotina</taxon>
        <taxon>Eurotiomycetes</taxon>
        <taxon>Eurotiomycetidae</taxon>
        <taxon>Eurotiales</taxon>
        <taxon>Trichocomaceae</taxon>
        <taxon>Talaromyces</taxon>
        <taxon>Talaromyces sect. Islandici</taxon>
    </lineage>
</organism>
<dbReference type="SUPFAM" id="SSF51735">
    <property type="entry name" value="NAD(P)-binding Rossmann-fold domains"/>
    <property type="match status" value="1"/>
</dbReference>
<dbReference type="PANTHER" id="PTHR43157:SF31">
    <property type="entry name" value="PHOSPHATIDYLINOSITOL-GLYCAN BIOSYNTHESIS CLASS F PROTEIN"/>
    <property type="match status" value="1"/>
</dbReference>
<dbReference type="PRINTS" id="PR00081">
    <property type="entry name" value="GDHRDH"/>
</dbReference>
<dbReference type="Proteomes" id="UP000054383">
    <property type="component" value="Unassembled WGS sequence"/>
</dbReference>